<evidence type="ECO:0000313" key="2">
    <source>
        <dbReference type="Proteomes" id="UP001060085"/>
    </source>
</evidence>
<dbReference type="EMBL" id="CM044708">
    <property type="protein sequence ID" value="KAI5649394.1"/>
    <property type="molecule type" value="Genomic_DNA"/>
</dbReference>
<proteinExistence type="predicted"/>
<keyword evidence="2" id="KW-1185">Reference proteome</keyword>
<name>A0ACB9ZQM3_CATRO</name>
<organism evidence="1 2">
    <name type="scientific">Catharanthus roseus</name>
    <name type="common">Madagascar periwinkle</name>
    <name type="synonym">Vinca rosea</name>
    <dbReference type="NCBI Taxonomy" id="4058"/>
    <lineage>
        <taxon>Eukaryota</taxon>
        <taxon>Viridiplantae</taxon>
        <taxon>Streptophyta</taxon>
        <taxon>Embryophyta</taxon>
        <taxon>Tracheophyta</taxon>
        <taxon>Spermatophyta</taxon>
        <taxon>Magnoliopsida</taxon>
        <taxon>eudicotyledons</taxon>
        <taxon>Gunneridae</taxon>
        <taxon>Pentapetalae</taxon>
        <taxon>asterids</taxon>
        <taxon>lamiids</taxon>
        <taxon>Gentianales</taxon>
        <taxon>Apocynaceae</taxon>
        <taxon>Rauvolfioideae</taxon>
        <taxon>Vinceae</taxon>
        <taxon>Catharanthinae</taxon>
        <taxon>Catharanthus</taxon>
    </lineage>
</organism>
<comment type="caution">
    <text evidence="1">The sequence shown here is derived from an EMBL/GenBank/DDBJ whole genome shotgun (WGS) entry which is preliminary data.</text>
</comment>
<sequence>MNAIHSVRVVLFWDSEHARDAFGPYFTGAHTHISTHEYHSNVRQHVTVITQIVFDEPLMLYPDIKKDDEDDDDADANYDVLSASDEDNGDNDEEDDTSTSLNHLSSTVVNQW</sequence>
<protein>
    <submittedName>
        <fullName evidence="1">Uncharacterized protein</fullName>
    </submittedName>
</protein>
<gene>
    <name evidence="1" type="ORF">M9H77_35399</name>
</gene>
<reference evidence="2" key="1">
    <citation type="journal article" date="2023" name="Nat. Plants">
        <title>Single-cell RNA sequencing provides a high-resolution roadmap for understanding the multicellular compartmentation of specialized metabolism.</title>
        <authorList>
            <person name="Sun S."/>
            <person name="Shen X."/>
            <person name="Li Y."/>
            <person name="Li Y."/>
            <person name="Wang S."/>
            <person name="Li R."/>
            <person name="Zhang H."/>
            <person name="Shen G."/>
            <person name="Guo B."/>
            <person name="Wei J."/>
            <person name="Xu J."/>
            <person name="St-Pierre B."/>
            <person name="Chen S."/>
            <person name="Sun C."/>
        </authorList>
    </citation>
    <scope>NUCLEOTIDE SEQUENCE [LARGE SCALE GENOMIC DNA]</scope>
</reference>
<accession>A0ACB9ZQM3</accession>
<dbReference type="Proteomes" id="UP001060085">
    <property type="component" value="Linkage Group LG08"/>
</dbReference>
<evidence type="ECO:0000313" key="1">
    <source>
        <dbReference type="EMBL" id="KAI5649394.1"/>
    </source>
</evidence>